<keyword evidence="6 10" id="KW-0472">Membrane</keyword>
<dbReference type="PROSITE" id="PS00237">
    <property type="entry name" value="G_PROTEIN_RECEP_F1_1"/>
    <property type="match status" value="1"/>
</dbReference>
<dbReference type="InterPro" id="IPR017452">
    <property type="entry name" value="GPCR_Rhodpsn_7TM"/>
</dbReference>
<evidence type="ECO:0000256" key="7">
    <source>
        <dbReference type="ARBA" id="ARBA00023170"/>
    </source>
</evidence>
<dbReference type="PROSITE" id="PS50262">
    <property type="entry name" value="G_PROTEIN_RECEP_F1_2"/>
    <property type="match status" value="1"/>
</dbReference>
<dbReference type="PANTHER" id="PTHR24243">
    <property type="entry name" value="G-PROTEIN COUPLED RECEPTOR"/>
    <property type="match status" value="1"/>
</dbReference>
<keyword evidence="13" id="KW-1185">Reference proteome</keyword>
<gene>
    <name evidence="12" type="ORF">Pmani_027481</name>
</gene>
<protein>
    <recommendedName>
        <fullName evidence="11">G-protein coupled receptors family 1 profile domain-containing protein</fullName>
    </recommendedName>
</protein>
<name>A0AAE1TZ21_9EUCA</name>
<feature type="domain" description="G-protein coupled receptors family 1 profile" evidence="11">
    <location>
        <begin position="194"/>
        <end position="474"/>
    </location>
</feature>
<evidence type="ECO:0000256" key="4">
    <source>
        <dbReference type="ARBA" id="ARBA00022989"/>
    </source>
</evidence>
<dbReference type="PRINTS" id="PR01012">
    <property type="entry name" value="NRPEPTIDEYR"/>
</dbReference>
<dbReference type="InterPro" id="IPR000611">
    <property type="entry name" value="NPY_rcpt"/>
</dbReference>
<feature type="transmembrane region" description="Helical" evidence="10">
    <location>
        <begin position="415"/>
        <end position="439"/>
    </location>
</feature>
<evidence type="ECO:0000256" key="9">
    <source>
        <dbReference type="RuleBase" id="RU000688"/>
    </source>
</evidence>
<dbReference type="InterPro" id="IPR000276">
    <property type="entry name" value="GPCR_Rhodpsn"/>
</dbReference>
<comment type="similarity">
    <text evidence="2 9">Belongs to the G-protein coupled receptor 1 family.</text>
</comment>
<evidence type="ECO:0000256" key="6">
    <source>
        <dbReference type="ARBA" id="ARBA00023136"/>
    </source>
</evidence>
<feature type="transmembrane region" description="Helical" evidence="10">
    <location>
        <begin position="346"/>
        <end position="371"/>
    </location>
</feature>
<dbReference type="Proteomes" id="UP001292094">
    <property type="component" value="Unassembled WGS sequence"/>
</dbReference>
<keyword evidence="8 9" id="KW-0807">Transducer</keyword>
<evidence type="ECO:0000259" key="11">
    <source>
        <dbReference type="PROSITE" id="PS50262"/>
    </source>
</evidence>
<keyword evidence="4 10" id="KW-1133">Transmembrane helix</keyword>
<sequence>MAKKQSWKVHELNRFQYSGDGKTANSSVLGKPDISGNEVDWNATTRAESEVYIRRWNDTDSVYGMNGPSWNKSSLSLNLNTTSLTEHKDSSRWSLSNSSWLMDGIGSQDERRSMNEWLFDGNKTTNEWLTMDGGNRSVSEFTADGNSTSSPRAWNESESEYDYDYEAALGTFFWGELVPPLLIYSLTYILGVTGNSLIIFTICRFRRLRTTTNVFLASLASADLLLLIICIPVKLARLFSYTWSLGAVLCKTLYYLQALSAICSVLTLTTMSIERFYAIVYPMRAQYRCTISQAKRLCAGVWVLSLVLASPTLLLQVHMEVGEKMPAYWCVRDWEREQLWQCYETFMLVLVLLVPASVMAIAYTAICAAVITTVSQRRAITGKGQMSNGTLVLDNLNKETRGRKRDGEDSEVRQVVSMLVVVVVLFVLCWSPILILNVLKAYGILPAFSQTIKHVATAADLLSYCNSCINPIVYGFMSRNFRESFKQVCCGQRRPRHHHPSSVTRQPSLSLTRISVTRISVLRYNTDSSLIVINHFQPNLEIPRHQQPTLIPTQLRIQPTPLHHPTLRPIPLLSTPLSPIPLLSTPLRPIPLLSTSLRLNITSSQHHFITLHFITRHFI</sequence>
<evidence type="ECO:0000256" key="2">
    <source>
        <dbReference type="ARBA" id="ARBA00010663"/>
    </source>
</evidence>
<comment type="caution">
    <text evidence="12">The sequence shown here is derived from an EMBL/GenBank/DDBJ whole genome shotgun (WGS) entry which is preliminary data.</text>
</comment>
<dbReference type="Gene3D" id="1.20.1070.10">
    <property type="entry name" value="Rhodopsin 7-helix transmembrane proteins"/>
    <property type="match status" value="1"/>
</dbReference>
<dbReference type="SUPFAM" id="SSF81321">
    <property type="entry name" value="Family A G protein-coupled receptor-like"/>
    <property type="match status" value="1"/>
</dbReference>
<dbReference type="SMART" id="SM01381">
    <property type="entry name" value="7TM_GPCR_Srsx"/>
    <property type="match status" value="1"/>
</dbReference>
<keyword evidence="7 9" id="KW-0675">Receptor</keyword>
<comment type="subcellular location">
    <subcellularLocation>
        <location evidence="1">Membrane</location>
        <topology evidence="1">Multi-pass membrane protein</topology>
    </subcellularLocation>
</comment>
<feature type="transmembrane region" description="Helical" evidence="10">
    <location>
        <begin position="255"/>
        <end position="277"/>
    </location>
</feature>
<dbReference type="EMBL" id="JAWZYT010003082">
    <property type="protein sequence ID" value="KAK4300320.1"/>
    <property type="molecule type" value="Genomic_DNA"/>
</dbReference>
<dbReference type="Pfam" id="PF00001">
    <property type="entry name" value="7tm_1"/>
    <property type="match status" value="1"/>
</dbReference>
<evidence type="ECO:0000256" key="3">
    <source>
        <dbReference type="ARBA" id="ARBA00022692"/>
    </source>
</evidence>
<evidence type="ECO:0000256" key="1">
    <source>
        <dbReference type="ARBA" id="ARBA00004141"/>
    </source>
</evidence>
<reference evidence="12" key="1">
    <citation type="submission" date="2023-11" db="EMBL/GenBank/DDBJ databases">
        <title>Genome assemblies of two species of porcelain crab, Petrolisthes cinctipes and Petrolisthes manimaculis (Anomura: Porcellanidae).</title>
        <authorList>
            <person name="Angst P."/>
        </authorList>
    </citation>
    <scope>NUCLEOTIDE SEQUENCE</scope>
    <source>
        <strain evidence="12">PB745_02</strain>
        <tissue evidence="12">Gill</tissue>
    </source>
</reference>
<accession>A0AAE1TZ21</accession>
<feature type="transmembrane region" description="Helical" evidence="10">
    <location>
        <begin position="214"/>
        <end position="235"/>
    </location>
</feature>
<keyword evidence="5 9" id="KW-0297">G-protein coupled receptor</keyword>
<evidence type="ECO:0000256" key="10">
    <source>
        <dbReference type="SAM" id="Phobius"/>
    </source>
</evidence>
<organism evidence="12 13">
    <name type="scientific">Petrolisthes manimaculis</name>
    <dbReference type="NCBI Taxonomy" id="1843537"/>
    <lineage>
        <taxon>Eukaryota</taxon>
        <taxon>Metazoa</taxon>
        <taxon>Ecdysozoa</taxon>
        <taxon>Arthropoda</taxon>
        <taxon>Crustacea</taxon>
        <taxon>Multicrustacea</taxon>
        <taxon>Malacostraca</taxon>
        <taxon>Eumalacostraca</taxon>
        <taxon>Eucarida</taxon>
        <taxon>Decapoda</taxon>
        <taxon>Pleocyemata</taxon>
        <taxon>Anomura</taxon>
        <taxon>Galatheoidea</taxon>
        <taxon>Porcellanidae</taxon>
        <taxon>Petrolisthes</taxon>
    </lineage>
</organism>
<evidence type="ECO:0000313" key="13">
    <source>
        <dbReference type="Proteomes" id="UP001292094"/>
    </source>
</evidence>
<evidence type="ECO:0000256" key="8">
    <source>
        <dbReference type="ARBA" id="ARBA00023224"/>
    </source>
</evidence>
<dbReference type="GO" id="GO:0004983">
    <property type="term" value="F:neuropeptide Y receptor activity"/>
    <property type="evidence" value="ECO:0007669"/>
    <property type="project" value="InterPro"/>
</dbReference>
<proteinExistence type="inferred from homology"/>
<evidence type="ECO:0000256" key="5">
    <source>
        <dbReference type="ARBA" id="ARBA00023040"/>
    </source>
</evidence>
<dbReference type="PANTHER" id="PTHR24243:SF236">
    <property type="entry name" value="G-PROTEIN COUPLED RECEPTORS FAMILY 1 PROFILE DOMAIN-CONTAINING PROTEIN"/>
    <property type="match status" value="1"/>
</dbReference>
<dbReference type="AlphaFoldDB" id="A0AAE1TZ21"/>
<dbReference type="GO" id="GO:0005886">
    <property type="term" value="C:plasma membrane"/>
    <property type="evidence" value="ECO:0007669"/>
    <property type="project" value="TreeGrafter"/>
</dbReference>
<feature type="transmembrane region" description="Helical" evidence="10">
    <location>
        <begin position="181"/>
        <end position="202"/>
    </location>
</feature>
<evidence type="ECO:0000313" key="12">
    <source>
        <dbReference type="EMBL" id="KAK4300320.1"/>
    </source>
</evidence>
<keyword evidence="3 9" id="KW-0812">Transmembrane</keyword>
<feature type="transmembrane region" description="Helical" evidence="10">
    <location>
        <begin position="297"/>
        <end position="319"/>
    </location>
</feature>
<dbReference type="PRINTS" id="PR00237">
    <property type="entry name" value="GPCRRHODOPSN"/>
</dbReference>